<dbReference type="Proteomes" id="UP000027178">
    <property type="component" value="Unassembled WGS sequence"/>
</dbReference>
<dbReference type="PATRIC" id="fig|1348663.4.peg.5772"/>
<organism evidence="2 3">
    <name type="scientific">Kitasatospora cheerisanensis KCTC 2395</name>
    <dbReference type="NCBI Taxonomy" id="1348663"/>
    <lineage>
        <taxon>Bacteria</taxon>
        <taxon>Bacillati</taxon>
        <taxon>Actinomycetota</taxon>
        <taxon>Actinomycetes</taxon>
        <taxon>Kitasatosporales</taxon>
        <taxon>Streptomycetaceae</taxon>
        <taxon>Kitasatospora</taxon>
    </lineage>
</organism>
<gene>
    <name evidence="2" type="ORF">KCH_59670</name>
</gene>
<name>A0A066YLC6_9ACTN</name>
<protein>
    <submittedName>
        <fullName evidence="2">Uncharacterized protein</fullName>
    </submittedName>
</protein>
<evidence type="ECO:0000256" key="1">
    <source>
        <dbReference type="SAM" id="MobiDB-lite"/>
    </source>
</evidence>
<dbReference type="HOGENOM" id="CLU_3062475_0_0_11"/>
<accession>A0A066YLC6</accession>
<feature type="region of interest" description="Disordered" evidence="1">
    <location>
        <begin position="1"/>
        <end position="25"/>
    </location>
</feature>
<sequence length="53" mass="5476">MGSLHLGWPPGSGQAIGRRTRGGSGVLVQERLHGGASGVYANRPRTIRPPGLS</sequence>
<comment type="caution">
    <text evidence="2">The sequence shown here is derived from an EMBL/GenBank/DDBJ whole genome shotgun (WGS) entry which is preliminary data.</text>
</comment>
<proteinExistence type="predicted"/>
<evidence type="ECO:0000313" key="2">
    <source>
        <dbReference type="EMBL" id="KDN82258.1"/>
    </source>
</evidence>
<keyword evidence="3" id="KW-1185">Reference proteome</keyword>
<reference evidence="2 3" key="1">
    <citation type="submission" date="2014-05" db="EMBL/GenBank/DDBJ databases">
        <title>Draft Genome Sequence of Kitasatospora cheerisanensis KCTC 2395.</title>
        <authorList>
            <person name="Nam D.H."/>
        </authorList>
    </citation>
    <scope>NUCLEOTIDE SEQUENCE [LARGE SCALE GENOMIC DNA]</scope>
    <source>
        <strain evidence="2 3">KCTC 2395</strain>
    </source>
</reference>
<dbReference type="EMBL" id="JNBY01000115">
    <property type="protein sequence ID" value="KDN82258.1"/>
    <property type="molecule type" value="Genomic_DNA"/>
</dbReference>
<evidence type="ECO:0000313" key="3">
    <source>
        <dbReference type="Proteomes" id="UP000027178"/>
    </source>
</evidence>
<dbReference type="AlphaFoldDB" id="A0A066YLC6"/>
<feature type="region of interest" description="Disordered" evidence="1">
    <location>
        <begin position="34"/>
        <end position="53"/>
    </location>
</feature>